<keyword evidence="3" id="KW-1185">Reference proteome</keyword>
<evidence type="ECO:0000313" key="3">
    <source>
        <dbReference type="Proteomes" id="UP000250321"/>
    </source>
</evidence>
<dbReference type="EMBL" id="PJQY01001223">
    <property type="protein sequence ID" value="PQQ04564.1"/>
    <property type="molecule type" value="Genomic_DNA"/>
</dbReference>
<gene>
    <name evidence="2" type="ORF">Pyn_24239</name>
</gene>
<comment type="caution">
    <text evidence="2">The sequence shown here is derived from an EMBL/GenBank/DDBJ whole genome shotgun (WGS) entry which is preliminary data.</text>
</comment>
<feature type="chain" id="PRO_5016366467" evidence="1">
    <location>
        <begin position="25"/>
        <end position="165"/>
    </location>
</feature>
<dbReference type="GO" id="GO:0048578">
    <property type="term" value="P:positive regulation of long-day photoperiodism, flowering"/>
    <property type="evidence" value="ECO:0007669"/>
    <property type="project" value="InterPro"/>
</dbReference>
<protein>
    <submittedName>
        <fullName evidence="2">Transcription factor VOZ1</fullName>
    </submittedName>
</protein>
<keyword evidence="1" id="KW-0732">Signal</keyword>
<dbReference type="OrthoDB" id="1848362at2759"/>
<organism evidence="2 3">
    <name type="scientific">Prunus yedoensis var. nudiflora</name>
    <dbReference type="NCBI Taxonomy" id="2094558"/>
    <lineage>
        <taxon>Eukaryota</taxon>
        <taxon>Viridiplantae</taxon>
        <taxon>Streptophyta</taxon>
        <taxon>Embryophyta</taxon>
        <taxon>Tracheophyta</taxon>
        <taxon>Spermatophyta</taxon>
        <taxon>Magnoliopsida</taxon>
        <taxon>eudicotyledons</taxon>
        <taxon>Gunneridae</taxon>
        <taxon>Pentapetalae</taxon>
        <taxon>rosids</taxon>
        <taxon>fabids</taxon>
        <taxon>Rosales</taxon>
        <taxon>Rosaceae</taxon>
        <taxon>Amygdaloideae</taxon>
        <taxon>Amygdaleae</taxon>
        <taxon>Prunus</taxon>
    </lineage>
</organism>
<dbReference type="PANTHER" id="PTHR33873">
    <property type="entry name" value="TRANSCRIPTION FACTOR VOZ1"/>
    <property type="match status" value="1"/>
</dbReference>
<proteinExistence type="predicted"/>
<sequence length="165" mass="18482">MEYLGRQSWFVLFRLCRLLQLCEEEDDATSPLAAPKPEPNDQNLQVGESLVFHEGFTVNQGQHELGFPLADQCKSSPSGVRNAAANNLEGANHLDYHQFELHQEFEHNFYTCFNSTALSGEDALPHVSTYLPVFALHPLLSWAQRCTLGLPKACSRIGLVARLLQ</sequence>
<dbReference type="GO" id="GO:0043565">
    <property type="term" value="F:sequence-specific DNA binding"/>
    <property type="evidence" value="ECO:0007669"/>
    <property type="project" value="TreeGrafter"/>
</dbReference>
<evidence type="ECO:0000256" key="1">
    <source>
        <dbReference type="SAM" id="SignalP"/>
    </source>
</evidence>
<dbReference type="GO" id="GO:0045893">
    <property type="term" value="P:positive regulation of DNA-templated transcription"/>
    <property type="evidence" value="ECO:0007669"/>
    <property type="project" value="TreeGrafter"/>
</dbReference>
<dbReference type="GO" id="GO:0005634">
    <property type="term" value="C:nucleus"/>
    <property type="evidence" value="ECO:0007669"/>
    <property type="project" value="TreeGrafter"/>
</dbReference>
<dbReference type="PANTHER" id="PTHR33873:SF1">
    <property type="entry name" value="TRANSCRIPTION FACTOR VOZ1"/>
    <property type="match status" value="1"/>
</dbReference>
<feature type="signal peptide" evidence="1">
    <location>
        <begin position="1"/>
        <end position="24"/>
    </location>
</feature>
<evidence type="ECO:0000313" key="2">
    <source>
        <dbReference type="EMBL" id="PQQ04564.1"/>
    </source>
</evidence>
<accession>A0A314YJI1</accession>
<reference evidence="2 3" key="1">
    <citation type="submission" date="2018-02" db="EMBL/GenBank/DDBJ databases">
        <title>Draft genome of wild Prunus yedoensis var. nudiflora.</title>
        <authorList>
            <person name="Baek S."/>
            <person name="Kim J.-H."/>
            <person name="Choi K."/>
            <person name="Kim G.-B."/>
            <person name="Cho A."/>
            <person name="Jang H."/>
            <person name="Shin C.-H."/>
            <person name="Yu H.-J."/>
            <person name="Mun J.-H."/>
        </authorList>
    </citation>
    <scope>NUCLEOTIDE SEQUENCE [LARGE SCALE GENOMIC DNA]</scope>
    <source>
        <strain evidence="3">cv. Jeju island</strain>
        <tissue evidence="2">Leaf</tissue>
    </source>
</reference>
<name>A0A314YJI1_PRUYE</name>
<dbReference type="InterPro" id="IPR039277">
    <property type="entry name" value="VOZ1/VOZ2"/>
</dbReference>
<dbReference type="Proteomes" id="UP000250321">
    <property type="component" value="Unassembled WGS sequence"/>
</dbReference>
<dbReference type="AlphaFoldDB" id="A0A314YJI1"/>